<protein>
    <recommendedName>
        <fullName evidence="3">L-glutamate gamma-semialdehyde dehydrogenase</fullName>
    </recommendedName>
</protein>
<dbReference type="FunFam" id="3.40.605.10:FF:000045">
    <property type="entry name" value="1-pyrroline-5-carboxylate dehydrogenase 1"/>
    <property type="match status" value="1"/>
</dbReference>
<dbReference type="PANTHER" id="PTHR42862">
    <property type="entry name" value="DELTA-1-PYRROLINE-5-CARBOXYLATE DEHYDROGENASE 1, ISOFORM A-RELATED"/>
    <property type="match status" value="1"/>
</dbReference>
<dbReference type="InterPro" id="IPR029510">
    <property type="entry name" value="Ald_DH_CS_GLU"/>
</dbReference>
<dbReference type="FunFam" id="3.40.309.10:FF:000005">
    <property type="entry name" value="1-pyrroline-5-carboxylate dehydrogenase 1"/>
    <property type="match status" value="1"/>
</dbReference>
<comment type="caution">
    <text evidence="11">The sequence shown here is derived from an EMBL/GenBank/DDBJ whole genome shotgun (WGS) entry which is preliminary data.</text>
</comment>
<evidence type="ECO:0000259" key="8">
    <source>
        <dbReference type="Pfam" id="PF00171"/>
    </source>
</evidence>
<name>A0A9D6V076_9BACT</name>
<dbReference type="Pfam" id="PF01619">
    <property type="entry name" value="Pro_dh"/>
    <property type="match status" value="1"/>
</dbReference>
<dbReference type="PROSITE" id="PS00687">
    <property type="entry name" value="ALDEHYDE_DEHYDR_GLU"/>
    <property type="match status" value="1"/>
</dbReference>
<dbReference type="InterPro" id="IPR016162">
    <property type="entry name" value="Ald_DH_N"/>
</dbReference>
<dbReference type="SUPFAM" id="SSF51730">
    <property type="entry name" value="FAD-linked oxidoreductase"/>
    <property type="match status" value="1"/>
</dbReference>
<proteinExistence type="inferred from homology"/>
<dbReference type="Gene3D" id="3.20.20.220">
    <property type="match status" value="1"/>
</dbReference>
<dbReference type="InterPro" id="IPR025703">
    <property type="entry name" value="Bifunct_PutA"/>
</dbReference>
<dbReference type="InterPro" id="IPR005932">
    <property type="entry name" value="RocA"/>
</dbReference>
<accession>A0A9D6V076</accession>
<evidence type="ECO:0000256" key="6">
    <source>
        <dbReference type="PROSITE-ProRule" id="PRU10007"/>
    </source>
</evidence>
<dbReference type="GO" id="GO:0004657">
    <property type="term" value="F:proline dehydrogenase activity"/>
    <property type="evidence" value="ECO:0007669"/>
    <property type="project" value="InterPro"/>
</dbReference>
<dbReference type="Pfam" id="PF18083">
    <property type="entry name" value="PutA_N"/>
    <property type="match status" value="1"/>
</dbReference>
<dbReference type="EMBL" id="JACRDE010000157">
    <property type="protein sequence ID" value="MBI5248927.1"/>
    <property type="molecule type" value="Genomic_DNA"/>
</dbReference>
<dbReference type="GO" id="GO:0003700">
    <property type="term" value="F:DNA-binding transcription factor activity"/>
    <property type="evidence" value="ECO:0007669"/>
    <property type="project" value="InterPro"/>
</dbReference>
<dbReference type="InterPro" id="IPR016163">
    <property type="entry name" value="Ald_DH_C"/>
</dbReference>
<feature type="domain" description="Aldehyde dehydrogenase" evidence="8">
    <location>
        <begin position="510"/>
        <end position="967"/>
    </location>
</feature>
<keyword evidence="2" id="KW-0520">NAD</keyword>
<dbReference type="PIRSF" id="PIRSF000197">
    <property type="entry name" value="Bifunct_PutA"/>
    <property type="match status" value="1"/>
</dbReference>
<dbReference type="InterPro" id="IPR050485">
    <property type="entry name" value="Proline_metab_enzyme"/>
</dbReference>
<organism evidence="11 12">
    <name type="scientific">Desulfomonile tiedjei</name>
    <dbReference type="NCBI Taxonomy" id="2358"/>
    <lineage>
        <taxon>Bacteria</taxon>
        <taxon>Pseudomonadati</taxon>
        <taxon>Thermodesulfobacteriota</taxon>
        <taxon>Desulfomonilia</taxon>
        <taxon>Desulfomonilales</taxon>
        <taxon>Desulfomonilaceae</taxon>
        <taxon>Desulfomonile</taxon>
    </lineage>
</organism>
<feature type="domain" description="Proline utilization A N-terminal" evidence="10">
    <location>
        <begin position="8"/>
        <end position="119"/>
    </location>
</feature>
<keyword evidence="1 7" id="KW-0560">Oxidoreductase</keyword>
<evidence type="ECO:0000256" key="3">
    <source>
        <dbReference type="ARBA" id="ARBA00032259"/>
    </source>
</evidence>
<dbReference type="Pfam" id="PF00171">
    <property type="entry name" value="Aldedh"/>
    <property type="match status" value="1"/>
</dbReference>
<evidence type="ECO:0000259" key="9">
    <source>
        <dbReference type="Pfam" id="PF01619"/>
    </source>
</evidence>
<dbReference type="PANTHER" id="PTHR42862:SF1">
    <property type="entry name" value="DELTA-1-PYRROLINE-5-CARBOXYLATE DEHYDROGENASE 2, ISOFORM A-RELATED"/>
    <property type="match status" value="1"/>
</dbReference>
<evidence type="ECO:0000256" key="2">
    <source>
        <dbReference type="ARBA" id="ARBA00023027"/>
    </source>
</evidence>
<evidence type="ECO:0000259" key="10">
    <source>
        <dbReference type="Pfam" id="PF18083"/>
    </source>
</evidence>
<dbReference type="Gene3D" id="3.40.309.10">
    <property type="entry name" value="Aldehyde Dehydrogenase, Chain A, domain 2"/>
    <property type="match status" value="1"/>
</dbReference>
<evidence type="ECO:0000313" key="11">
    <source>
        <dbReference type="EMBL" id="MBI5248927.1"/>
    </source>
</evidence>
<dbReference type="Gene3D" id="3.40.605.10">
    <property type="entry name" value="Aldehyde Dehydrogenase, Chain A, domain 1"/>
    <property type="match status" value="1"/>
</dbReference>
<dbReference type="CDD" id="cd07124">
    <property type="entry name" value="ALDH_PutA-P5CDH-RocA"/>
    <property type="match status" value="1"/>
</dbReference>
<feature type="active site" evidence="5">
    <location>
        <position position="778"/>
    </location>
</feature>
<gene>
    <name evidence="11" type="ORF">HY912_05480</name>
</gene>
<feature type="non-terminal residue" evidence="11">
    <location>
        <position position="968"/>
    </location>
</feature>
<evidence type="ECO:0000256" key="1">
    <source>
        <dbReference type="ARBA" id="ARBA00023002"/>
    </source>
</evidence>
<dbReference type="GO" id="GO:0003842">
    <property type="term" value="F:L-glutamate gamma-semialdehyde dehydrogenase activity"/>
    <property type="evidence" value="ECO:0007669"/>
    <property type="project" value="InterPro"/>
</dbReference>
<feature type="active site" evidence="5 6">
    <location>
        <position position="744"/>
    </location>
</feature>
<dbReference type="InterPro" id="IPR029041">
    <property type="entry name" value="FAD-linked_oxidoreductase-like"/>
</dbReference>
<dbReference type="GO" id="GO:0010133">
    <property type="term" value="P:L-proline catabolic process to L-glutamate"/>
    <property type="evidence" value="ECO:0007669"/>
    <property type="project" value="InterPro"/>
</dbReference>
<reference evidence="11" key="1">
    <citation type="submission" date="2020-07" db="EMBL/GenBank/DDBJ databases">
        <title>Huge and variable diversity of episymbiotic CPR bacteria and DPANN archaea in groundwater ecosystems.</title>
        <authorList>
            <person name="He C.Y."/>
            <person name="Keren R."/>
            <person name="Whittaker M."/>
            <person name="Farag I.F."/>
            <person name="Doudna J."/>
            <person name="Cate J.H.D."/>
            <person name="Banfield J.F."/>
        </authorList>
    </citation>
    <scope>NUCLEOTIDE SEQUENCE</scope>
    <source>
        <strain evidence="11">NC_groundwater_1664_Pr3_B-0.1um_52_9</strain>
    </source>
</reference>
<feature type="domain" description="Proline dehydrogenase" evidence="9">
    <location>
        <begin position="128"/>
        <end position="432"/>
    </location>
</feature>
<evidence type="ECO:0000256" key="5">
    <source>
        <dbReference type="PIRSR" id="PIRSR000197-1"/>
    </source>
</evidence>
<dbReference type="InterPro" id="IPR016161">
    <property type="entry name" value="Ald_DH/histidinol_DH"/>
</dbReference>
<dbReference type="GO" id="GO:0009898">
    <property type="term" value="C:cytoplasmic side of plasma membrane"/>
    <property type="evidence" value="ECO:0007669"/>
    <property type="project" value="TreeGrafter"/>
</dbReference>
<dbReference type="AlphaFoldDB" id="A0A9D6V076"/>
<dbReference type="InterPro" id="IPR041514">
    <property type="entry name" value="PutA_N"/>
</dbReference>
<dbReference type="InterPro" id="IPR002872">
    <property type="entry name" value="Proline_DH_dom"/>
</dbReference>
<sequence length="968" mass="108245">MSRYLDLEQNTRKKAEEIYSIIGGEVPSLFNRKKWKGKILAWSMRDADFRSRLLRFLDVMPSVKTDSALLKIFGEYFSDVNNPPADLSRVVGRLAQMHTGGQKAARILKAGLMSLARQFIAGKDSRDALDTLQKCRSEGLAVSLDIAGEEVLSDYEATQYATKYKDLIQTLAPVVNDWSEIPLLDADNLGPIPRLDVSLKVTSFYSHLDPVDWEGSIEITRKNLAEVFRSAKQAGASVTVDMEHYYLKDLTLEIFKQTASDHPDFQFPGIVIQTYLKDTEKDLLSLVEWARKHKRRPTIRLVKGAYWDYETVVNPRKGWPVPVFVEKEETDLKYEALTKILLENSEHLRPALATHNVRSLSHAIAVAESLELPKNAVEFQMIRGMAEPVRKAMQKLGFRIREYTPVGEIVPGMAYLIRRLLENTFPESFLKRSFYDRVRIEDLTKGPEVDESFGAGPLVGEPFRNEPVTDFSKSENRSRMKEALSKCKNDFDRKYPLLLGEEQIFTEQLTHSLNPARPEETVGRVSAADKNHAKEAVQRAKQALNMWRRTDPKERAEYLSRAAQVMRRRRFRLMALEVYEVGKTWKDADGDIAEAIDCLEYYGREMKRIGVRRVLGDYPGEKNLYLYEPRGVGVAITPWNFPIAIPTGMVSAAVVTGNAVVFKPSGLSPVCGWELVDIFRVAGLPPGILQFLPGPGGEIGEYLVSHPEIDFIAFTGSRDVGLKIVRLAAETRPGQRNVKRVVAEMGGKNAVIVDETADLDEAVRGVVESAMDFQGQKCSAGSRAIVVETIFEEFSSRLKQAMESLRIGPTEEPRNLFGPMVDEAAAKKTLKYIAIGLEQGSPLLVKEVDAGGFFVGPALITDVDPDSTISRDEIFGPVLILIKARDLEEAISLANNSDYALTGGVFSRSPENIEKVKNEFNVGNLYINRKITGALVGRQPFGGFRMSGVGAKSGGPDYLLQFMRARSI</sequence>
<evidence type="ECO:0000256" key="4">
    <source>
        <dbReference type="ARBA" id="ARBA00061617"/>
    </source>
</evidence>
<evidence type="ECO:0000256" key="7">
    <source>
        <dbReference type="RuleBase" id="RU003345"/>
    </source>
</evidence>
<dbReference type="Proteomes" id="UP000807825">
    <property type="component" value="Unassembled WGS sequence"/>
</dbReference>
<evidence type="ECO:0000313" key="12">
    <source>
        <dbReference type="Proteomes" id="UP000807825"/>
    </source>
</evidence>
<dbReference type="InterPro" id="IPR015590">
    <property type="entry name" value="Aldehyde_DH_dom"/>
</dbReference>
<dbReference type="SUPFAM" id="SSF53720">
    <property type="entry name" value="ALDH-like"/>
    <property type="match status" value="1"/>
</dbReference>
<comment type="similarity">
    <text evidence="4">Belongs to the aldehyde dehydrogenase family. RocA subfamily.</text>
</comment>